<dbReference type="EMBL" id="JBBXJM010000001">
    <property type="protein sequence ID" value="KAL1412812.1"/>
    <property type="molecule type" value="Genomic_DNA"/>
</dbReference>
<organism evidence="3 4">
    <name type="scientific">Vanrija albida</name>
    <dbReference type="NCBI Taxonomy" id="181172"/>
    <lineage>
        <taxon>Eukaryota</taxon>
        <taxon>Fungi</taxon>
        <taxon>Dikarya</taxon>
        <taxon>Basidiomycota</taxon>
        <taxon>Agaricomycotina</taxon>
        <taxon>Tremellomycetes</taxon>
        <taxon>Trichosporonales</taxon>
        <taxon>Trichosporonaceae</taxon>
        <taxon>Vanrija</taxon>
    </lineage>
</organism>
<evidence type="ECO:0000256" key="2">
    <source>
        <dbReference type="SAM" id="Phobius"/>
    </source>
</evidence>
<feature type="region of interest" description="Disordered" evidence="1">
    <location>
        <begin position="305"/>
        <end position="351"/>
    </location>
</feature>
<sequence length="351" mass="37036">MATVTPTTGGPAREAESTATPTAKPTKHSVFTQATFTGSSSYDVRNGVWVPVASAPKKVLADGTLIGVIVACIVGGLIVVMLAVPFVKKLLRRRQSIKARRDAEALLNAPSPSCSFDADREKAAAATLSPTVGARSRASSFNTLQHVAPRRQPSSSMLSTHSRSTSAGGRSPSPHGTPPPGKTFVYVDHNGLLTPESPKLNLNLSPGQTLSPQEMERVKRVSAQSAVSAYSTVSASTLSPPAPRFQDSLGYQYGSEEAADFMSDETHSDERPFAYDTASARSTLTSAHEPTLVRPVVEARHAPAQYASRENDPANPFANPPRFIQPGEGGRRSLTAPVPAPARPVSVGKAF</sequence>
<dbReference type="Proteomes" id="UP001565368">
    <property type="component" value="Unassembled WGS sequence"/>
</dbReference>
<accession>A0ABR3QDT5</accession>
<dbReference type="RefSeq" id="XP_069212756.1">
    <property type="nucleotide sequence ID" value="XM_069349212.1"/>
</dbReference>
<keyword evidence="2" id="KW-0472">Membrane</keyword>
<reference evidence="3 4" key="1">
    <citation type="submission" date="2023-08" db="EMBL/GenBank/DDBJ databases">
        <title>Annotated Genome Sequence of Vanrija albida AlHP1.</title>
        <authorList>
            <person name="Herzog R."/>
        </authorList>
    </citation>
    <scope>NUCLEOTIDE SEQUENCE [LARGE SCALE GENOMIC DNA]</scope>
    <source>
        <strain evidence="3 4">AlHP1</strain>
    </source>
</reference>
<comment type="caution">
    <text evidence="3">The sequence shown here is derived from an EMBL/GenBank/DDBJ whole genome shotgun (WGS) entry which is preliminary data.</text>
</comment>
<name>A0ABR3QDT5_9TREE</name>
<feature type="region of interest" description="Disordered" evidence="1">
    <location>
        <begin position="140"/>
        <end position="184"/>
    </location>
</feature>
<dbReference type="CDD" id="cd12087">
    <property type="entry name" value="TM_EGFR-like"/>
    <property type="match status" value="1"/>
</dbReference>
<feature type="transmembrane region" description="Helical" evidence="2">
    <location>
        <begin position="65"/>
        <end position="87"/>
    </location>
</feature>
<keyword evidence="2" id="KW-1133">Transmembrane helix</keyword>
<evidence type="ECO:0000313" key="4">
    <source>
        <dbReference type="Proteomes" id="UP001565368"/>
    </source>
</evidence>
<evidence type="ECO:0000313" key="3">
    <source>
        <dbReference type="EMBL" id="KAL1412812.1"/>
    </source>
</evidence>
<protein>
    <submittedName>
        <fullName evidence="3">Uncharacterized protein</fullName>
    </submittedName>
</protein>
<gene>
    <name evidence="3" type="ORF">Q8F55_000560</name>
</gene>
<keyword evidence="2" id="KW-0812">Transmembrane</keyword>
<feature type="compositionally biased region" description="Low complexity" evidence="1">
    <location>
        <begin position="154"/>
        <end position="166"/>
    </location>
</feature>
<dbReference type="GeneID" id="95981603"/>
<feature type="region of interest" description="Disordered" evidence="1">
    <location>
        <begin position="1"/>
        <end position="26"/>
    </location>
</feature>
<proteinExistence type="predicted"/>
<keyword evidence="4" id="KW-1185">Reference proteome</keyword>
<feature type="compositionally biased region" description="Polar residues" evidence="1">
    <location>
        <begin position="17"/>
        <end position="26"/>
    </location>
</feature>
<evidence type="ECO:0000256" key="1">
    <source>
        <dbReference type="SAM" id="MobiDB-lite"/>
    </source>
</evidence>